<evidence type="ECO:0000313" key="1">
    <source>
        <dbReference type="EMBL" id="EFA74989.1"/>
    </source>
</evidence>
<accession>D3BV51</accession>
<organism evidence="1 2">
    <name type="scientific">Heterostelium pallidum (strain ATCC 26659 / Pp 5 / PN500)</name>
    <name type="common">Cellular slime mold</name>
    <name type="synonym">Polysphondylium pallidum</name>
    <dbReference type="NCBI Taxonomy" id="670386"/>
    <lineage>
        <taxon>Eukaryota</taxon>
        <taxon>Amoebozoa</taxon>
        <taxon>Evosea</taxon>
        <taxon>Eumycetozoa</taxon>
        <taxon>Dictyostelia</taxon>
        <taxon>Acytosteliales</taxon>
        <taxon>Acytosteliaceae</taxon>
        <taxon>Heterostelium</taxon>
    </lineage>
</organism>
<dbReference type="RefSeq" id="XP_020427123.1">
    <property type="nucleotide sequence ID" value="XM_020582769.1"/>
</dbReference>
<dbReference type="InParanoid" id="D3BV51"/>
<evidence type="ECO:0000313" key="2">
    <source>
        <dbReference type="Proteomes" id="UP000001396"/>
    </source>
</evidence>
<name>D3BV51_HETP5</name>
<dbReference type="GeneID" id="31367491"/>
<gene>
    <name evidence="1" type="ORF">PPL_12023</name>
</gene>
<proteinExistence type="predicted"/>
<dbReference type="AlphaFoldDB" id="D3BV51"/>
<dbReference type="Proteomes" id="UP000001396">
    <property type="component" value="Unassembled WGS sequence"/>
</dbReference>
<protein>
    <submittedName>
        <fullName evidence="1">Uncharacterized protein</fullName>
    </submittedName>
</protein>
<sequence>MRAYIYLNAPHLRFNSEEAIEKLLQFMSILSTHIRIHQPHVYECNNDL</sequence>
<dbReference type="EMBL" id="ADBJ01000060">
    <property type="protein sequence ID" value="EFA74989.1"/>
    <property type="molecule type" value="Genomic_DNA"/>
</dbReference>
<comment type="caution">
    <text evidence="1">The sequence shown here is derived from an EMBL/GenBank/DDBJ whole genome shotgun (WGS) entry which is preliminary data.</text>
</comment>
<reference evidence="1 2" key="1">
    <citation type="journal article" date="2011" name="Genome Res.">
        <title>Phylogeny-wide analysis of social amoeba genomes highlights ancient origins for complex intercellular communication.</title>
        <authorList>
            <person name="Heidel A.J."/>
            <person name="Lawal H.M."/>
            <person name="Felder M."/>
            <person name="Schilde C."/>
            <person name="Helps N.R."/>
            <person name="Tunggal B."/>
            <person name="Rivero F."/>
            <person name="John U."/>
            <person name="Schleicher M."/>
            <person name="Eichinger L."/>
            <person name="Platzer M."/>
            <person name="Noegel A.A."/>
            <person name="Schaap P."/>
            <person name="Gloeckner G."/>
        </authorList>
    </citation>
    <scope>NUCLEOTIDE SEQUENCE [LARGE SCALE GENOMIC DNA]</scope>
    <source>
        <strain evidence="2">ATCC 26659 / Pp 5 / PN500</strain>
    </source>
</reference>
<keyword evidence="2" id="KW-1185">Reference proteome</keyword>